<keyword evidence="2" id="KW-1185">Reference proteome</keyword>
<evidence type="ECO:0000313" key="2">
    <source>
        <dbReference type="Proteomes" id="UP001060085"/>
    </source>
</evidence>
<reference evidence="2" key="1">
    <citation type="journal article" date="2023" name="Nat. Plants">
        <title>Single-cell RNA sequencing provides a high-resolution roadmap for understanding the multicellular compartmentation of specialized metabolism.</title>
        <authorList>
            <person name="Sun S."/>
            <person name="Shen X."/>
            <person name="Li Y."/>
            <person name="Li Y."/>
            <person name="Wang S."/>
            <person name="Li R."/>
            <person name="Zhang H."/>
            <person name="Shen G."/>
            <person name="Guo B."/>
            <person name="Wei J."/>
            <person name="Xu J."/>
            <person name="St-Pierre B."/>
            <person name="Chen S."/>
            <person name="Sun C."/>
        </authorList>
    </citation>
    <scope>NUCLEOTIDE SEQUENCE [LARGE SCALE GENOMIC DNA]</scope>
</reference>
<proteinExistence type="predicted"/>
<name>A0ACC0C0L0_CATRO</name>
<gene>
    <name evidence="1" type="ORF">M9H77_09453</name>
</gene>
<protein>
    <submittedName>
        <fullName evidence="1">Uncharacterized protein</fullName>
    </submittedName>
</protein>
<sequence>MEEQLIQTEQFRKSHVLPRNILQIFREQHVGCAVSTKKIYNVVAKMKKNRMQGRNTTLEIGRDHLCSQEKGMDSEMRDLAFLLDKISTGPISKVRKMCCCGKGVLSPVLPKDLGMTLISIPKVTATKGQRKTNSTKKDKSYWEHMSITYRKIQKLSSSSSGSGFGSESGLCSVGEADCHGLLGVVVKGIEVDE</sequence>
<dbReference type="EMBL" id="CM044702">
    <property type="protein sequence ID" value="KAI5678503.1"/>
    <property type="molecule type" value="Genomic_DNA"/>
</dbReference>
<accession>A0ACC0C0L0</accession>
<organism evidence="1 2">
    <name type="scientific">Catharanthus roseus</name>
    <name type="common">Madagascar periwinkle</name>
    <name type="synonym">Vinca rosea</name>
    <dbReference type="NCBI Taxonomy" id="4058"/>
    <lineage>
        <taxon>Eukaryota</taxon>
        <taxon>Viridiplantae</taxon>
        <taxon>Streptophyta</taxon>
        <taxon>Embryophyta</taxon>
        <taxon>Tracheophyta</taxon>
        <taxon>Spermatophyta</taxon>
        <taxon>Magnoliopsida</taxon>
        <taxon>eudicotyledons</taxon>
        <taxon>Gunneridae</taxon>
        <taxon>Pentapetalae</taxon>
        <taxon>asterids</taxon>
        <taxon>lamiids</taxon>
        <taxon>Gentianales</taxon>
        <taxon>Apocynaceae</taxon>
        <taxon>Rauvolfioideae</taxon>
        <taxon>Vinceae</taxon>
        <taxon>Catharanthinae</taxon>
        <taxon>Catharanthus</taxon>
    </lineage>
</organism>
<dbReference type="Proteomes" id="UP001060085">
    <property type="component" value="Linkage Group LG02"/>
</dbReference>
<comment type="caution">
    <text evidence="1">The sequence shown here is derived from an EMBL/GenBank/DDBJ whole genome shotgun (WGS) entry which is preliminary data.</text>
</comment>
<evidence type="ECO:0000313" key="1">
    <source>
        <dbReference type="EMBL" id="KAI5678503.1"/>
    </source>
</evidence>